<accession>A0A3S5AKD7</accession>
<dbReference type="EMBL" id="CAAALY010055960">
    <property type="protein sequence ID" value="VEL22344.1"/>
    <property type="molecule type" value="Genomic_DNA"/>
</dbReference>
<organism evidence="1 2">
    <name type="scientific">Protopolystoma xenopodis</name>
    <dbReference type="NCBI Taxonomy" id="117903"/>
    <lineage>
        <taxon>Eukaryota</taxon>
        <taxon>Metazoa</taxon>
        <taxon>Spiralia</taxon>
        <taxon>Lophotrochozoa</taxon>
        <taxon>Platyhelminthes</taxon>
        <taxon>Monogenea</taxon>
        <taxon>Polyopisthocotylea</taxon>
        <taxon>Polystomatidea</taxon>
        <taxon>Polystomatidae</taxon>
        <taxon>Protopolystoma</taxon>
    </lineage>
</organism>
<gene>
    <name evidence="1" type="ORF">PXEA_LOCUS15784</name>
</gene>
<sequence>MSLNSVNSHPKLGWAQLTLMTMPELFDSILLQKPQLAFIKHVEAMGKHNRLWFVLNSATAQCETGIAATGLIPSERSDGRFRRLDNVKKCK</sequence>
<reference evidence="1" key="1">
    <citation type="submission" date="2018-11" db="EMBL/GenBank/DDBJ databases">
        <authorList>
            <consortium name="Pathogen Informatics"/>
        </authorList>
    </citation>
    <scope>NUCLEOTIDE SEQUENCE</scope>
</reference>
<evidence type="ECO:0000313" key="2">
    <source>
        <dbReference type="Proteomes" id="UP000784294"/>
    </source>
</evidence>
<comment type="caution">
    <text evidence="1">The sequence shown here is derived from an EMBL/GenBank/DDBJ whole genome shotgun (WGS) entry which is preliminary data.</text>
</comment>
<dbReference type="AlphaFoldDB" id="A0A3S5AKD7"/>
<evidence type="ECO:0000313" key="1">
    <source>
        <dbReference type="EMBL" id="VEL22344.1"/>
    </source>
</evidence>
<proteinExistence type="predicted"/>
<keyword evidence="2" id="KW-1185">Reference proteome</keyword>
<dbReference type="Proteomes" id="UP000784294">
    <property type="component" value="Unassembled WGS sequence"/>
</dbReference>
<name>A0A3S5AKD7_9PLAT</name>
<protein>
    <submittedName>
        <fullName evidence="1">Uncharacterized protein</fullName>
    </submittedName>
</protein>